<reference evidence="1 2" key="1">
    <citation type="submission" date="2018-12" db="EMBL/GenBank/DDBJ databases">
        <authorList>
            <person name="Feng G."/>
            <person name="Zhu H."/>
        </authorList>
    </citation>
    <scope>NUCLEOTIDE SEQUENCE [LARGE SCALE GENOMIC DNA]</scope>
    <source>
        <strain evidence="1 2">9PBR-2</strain>
    </source>
</reference>
<evidence type="ECO:0008006" key="3">
    <source>
        <dbReference type="Google" id="ProtNLM"/>
    </source>
</evidence>
<comment type="caution">
    <text evidence="1">The sequence shown here is derived from an EMBL/GenBank/DDBJ whole genome shotgun (WGS) entry which is preliminary data.</text>
</comment>
<sequence length="159" mass="17843">MQEIPNSALGCRFSPLTEDCLRKAGWHAGRKVLTLKYRAYLSFYERYSWFPEVAAFLGEFGDLTIKFKQDEGGSDTLNTHACDASAGVDVSWIQEDYARRIGHSQFCVIGTAFSNHLLLFMDGAGRVYGGFDDYLCYIAEDGTKAIERICTNQPVQEIS</sequence>
<dbReference type="RefSeq" id="WP_125428050.1">
    <property type="nucleotide sequence ID" value="NZ_RWIS01000003.1"/>
</dbReference>
<dbReference type="OrthoDB" id="797385at2"/>
<keyword evidence="2" id="KW-1185">Reference proteome</keyword>
<proteinExistence type="predicted"/>
<gene>
    <name evidence="1" type="ORF">EI290_06900</name>
</gene>
<name>A0A428JQ13_9BACT</name>
<dbReference type="AlphaFoldDB" id="A0A428JQ13"/>
<protein>
    <recommendedName>
        <fullName evidence="3">SUKH-3 domain-containing protein</fullName>
    </recommendedName>
</protein>
<dbReference type="EMBL" id="RWIS01000003">
    <property type="protein sequence ID" value="RSK35418.1"/>
    <property type="molecule type" value="Genomic_DNA"/>
</dbReference>
<organism evidence="1 2">
    <name type="scientific">Hymenobacter metallilatus</name>
    <dbReference type="NCBI Taxonomy" id="2493666"/>
    <lineage>
        <taxon>Bacteria</taxon>
        <taxon>Pseudomonadati</taxon>
        <taxon>Bacteroidota</taxon>
        <taxon>Cytophagia</taxon>
        <taxon>Cytophagales</taxon>
        <taxon>Hymenobacteraceae</taxon>
        <taxon>Hymenobacter</taxon>
    </lineage>
</organism>
<dbReference type="Proteomes" id="UP000280066">
    <property type="component" value="Unassembled WGS sequence"/>
</dbReference>
<dbReference type="InterPro" id="IPR025850">
    <property type="entry name" value="SUKH-3"/>
</dbReference>
<evidence type="ECO:0000313" key="2">
    <source>
        <dbReference type="Proteomes" id="UP000280066"/>
    </source>
</evidence>
<accession>A0A428JQ13</accession>
<evidence type="ECO:0000313" key="1">
    <source>
        <dbReference type="EMBL" id="RSK35418.1"/>
    </source>
</evidence>
<dbReference type="Pfam" id="PF14433">
    <property type="entry name" value="SUKH-3"/>
    <property type="match status" value="1"/>
</dbReference>